<evidence type="ECO:0008006" key="4">
    <source>
        <dbReference type="Google" id="ProtNLM"/>
    </source>
</evidence>
<dbReference type="Proteomes" id="UP000558113">
    <property type="component" value="Unassembled WGS sequence"/>
</dbReference>
<gene>
    <name evidence="2" type="ORF">GT003_07240</name>
</gene>
<feature type="compositionally biased region" description="Basic and acidic residues" evidence="1">
    <location>
        <begin position="110"/>
        <end position="125"/>
    </location>
</feature>
<dbReference type="EMBL" id="JAAAMU010000003">
    <property type="protein sequence ID" value="NBC68777.1"/>
    <property type="molecule type" value="Genomic_DNA"/>
</dbReference>
<accession>A0A7X5BXM7</accession>
<reference evidence="2 3" key="1">
    <citation type="submission" date="2020-01" db="EMBL/GenBank/DDBJ databases">
        <title>Paenibacillus soybeanensis sp. nov. isolated from the nodules of soybean (Glycine max(L.) Merr).</title>
        <authorList>
            <person name="Wang H."/>
        </authorList>
    </citation>
    <scope>NUCLEOTIDE SEQUENCE [LARGE SCALE GENOMIC DNA]</scope>
    <source>
        <strain evidence="2 3">DSM 23054</strain>
    </source>
</reference>
<name>A0A7X5BXM7_9BACL</name>
<protein>
    <recommendedName>
        <fullName evidence="4">GIY-YIG nuclease family protein</fullName>
    </recommendedName>
</protein>
<dbReference type="OrthoDB" id="9134286at2"/>
<evidence type="ECO:0000313" key="3">
    <source>
        <dbReference type="Proteomes" id="UP000558113"/>
    </source>
</evidence>
<dbReference type="InterPro" id="IPR035901">
    <property type="entry name" value="GIY-YIG_endonuc_sf"/>
</dbReference>
<organism evidence="2 3">
    <name type="scientific">Paenibacillus sacheonensis</name>
    <dbReference type="NCBI Taxonomy" id="742054"/>
    <lineage>
        <taxon>Bacteria</taxon>
        <taxon>Bacillati</taxon>
        <taxon>Bacillota</taxon>
        <taxon>Bacilli</taxon>
        <taxon>Bacillales</taxon>
        <taxon>Paenibacillaceae</taxon>
        <taxon>Paenibacillus</taxon>
    </lineage>
</organism>
<dbReference type="AlphaFoldDB" id="A0A7X5BXM7"/>
<feature type="region of interest" description="Disordered" evidence="1">
    <location>
        <begin position="88"/>
        <end position="130"/>
    </location>
</feature>
<dbReference type="CDD" id="cd10451">
    <property type="entry name" value="GIY-YIG_LuxR_like"/>
    <property type="match status" value="1"/>
</dbReference>
<keyword evidence="3" id="KW-1185">Reference proteome</keyword>
<comment type="caution">
    <text evidence="2">The sequence shown here is derived from an EMBL/GenBank/DDBJ whole genome shotgun (WGS) entry which is preliminary data.</text>
</comment>
<sequence length="169" mass="18724">MNRRKDLQNEFGVKGRSMGIFQIVNIRNGKQYVAASPTLDSAWQREKFMLDTGSHLNSALQHDYKNQAGADFHFEILAKLELGVDKLDGSKNSAEAKSDAGTEMPGAGNRKSEGEPAKSGEDPARTELSILNRSAVQSYRDALKKLEQQWLDELKPYGPAGYNRPPQEG</sequence>
<feature type="compositionally biased region" description="Basic and acidic residues" evidence="1">
    <location>
        <begin position="88"/>
        <end position="100"/>
    </location>
</feature>
<proteinExistence type="predicted"/>
<dbReference type="Gene3D" id="3.40.1440.10">
    <property type="entry name" value="GIY-YIG endonuclease"/>
    <property type="match status" value="1"/>
</dbReference>
<evidence type="ECO:0000256" key="1">
    <source>
        <dbReference type="SAM" id="MobiDB-lite"/>
    </source>
</evidence>
<evidence type="ECO:0000313" key="2">
    <source>
        <dbReference type="EMBL" id="NBC68777.1"/>
    </source>
</evidence>
<dbReference type="RefSeq" id="WP_161695929.1">
    <property type="nucleotide sequence ID" value="NZ_JAAAMU010000003.1"/>
</dbReference>